<evidence type="ECO:0000313" key="3">
    <source>
        <dbReference type="EMBL" id="TCL66820.1"/>
    </source>
</evidence>
<dbReference type="EMBL" id="SLUP01000003">
    <property type="protein sequence ID" value="TCL66820.1"/>
    <property type="molecule type" value="Genomic_DNA"/>
</dbReference>
<gene>
    <name evidence="3" type="ORF">EV196_103239</name>
</gene>
<keyword evidence="4" id="KW-1185">Reference proteome</keyword>
<dbReference type="GO" id="GO:0005975">
    <property type="term" value="P:carbohydrate metabolic process"/>
    <property type="evidence" value="ECO:0007669"/>
    <property type="project" value="InterPro"/>
</dbReference>
<dbReference type="GO" id="GO:0008422">
    <property type="term" value="F:beta-glucosidase activity"/>
    <property type="evidence" value="ECO:0007669"/>
    <property type="project" value="TreeGrafter"/>
</dbReference>
<protein>
    <submittedName>
        <fullName evidence="3">Uncharacterized protein (DUF608 family)</fullName>
    </submittedName>
</protein>
<evidence type="ECO:0000259" key="2">
    <source>
        <dbReference type="Pfam" id="PF12215"/>
    </source>
</evidence>
<evidence type="ECO:0000259" key="1">
    <source>
        <dbReference type="Pfam" id="PF04685"/>
    </source>
</evidence>
<dbReference type="PANTHER" id="PTHR12654">
    <property type="entry name" value="BILE ACID BETA-GLUCOSIDASE-RELATED"/>
    <property type="match status" value="1"/>
</dbReference>
<feature type="domain" description="Glycosyl-hydrolase family 116 catalytic region" evidence="1">
    <location>
        <begin position="477"/>
        <end position="766"/>
    </location>
</feature>
<feature type="domain" description="Glycosyl-hydrolase family 116 N-terminal" evidence="2">
    <location>
        <begin position="43"/>
        <end position="355"/>
    </location>
</feature>
<dbReference type="InterPro" id="IPR012341">
    <property type="entry name" value="6hp_glycosidase-like_sf"/>
</dbReference>
<proteinExistence type="predicted"/>
<dbReference type="InterPro" id="IPR052566">
    <property type="entry name" value="Non-lysos_glucosylceramidase"/>
</dbReference>
<evidence type="ECO:0000313" key="4">
    <source>
        <dbReference type="Proteomes" id="UP000295455"/>
    </source>
</evidence>
<dbReference type="InterPro" id="IPR006775">
    <property type="entry name" value="GH116_catalytic"/>
</dbReference>
<dbReference type="Gene3D" id="1.50.10.10">
    <property type="match status" value="1"/>
</dbReference>
<dbReference type="RefSeq" id="WP_132217068.1">
    <property type="nucleotide sequence ID" value="NZ_OX156936.1"/>
</dbReference>
<dbReference type="InterPro" id="IPR008928">
    <property type="entry name" value="6-hairpin_glycosidase_sf"/>
</dbReference>
<dbReference type="Pfam" id="PF12215">
    <property type="entry name" value="Glyco_hydr_116N"/>
    <property type="match status" value="1"/>
</dbReference>
<dbReference type="PANTHER" id="PTHR12654:SF0">
    <property type="entry name" value="NON-LYSOSOMAL GLUCOSYLCERAMIDASE"/>
    <property type="match status" value="1"/>
</dbReference>
<dbReference type="Proteomes" id="UP000295455">
    <property type="component" value="Unassembled WGS sequence"/>
</dbReference>
<organism evidence="3 4">
    <name type="scientific">Mariniflexile fucanivorans</name>
    <dbReference type="NCBI Taxonomy" id="264023"/>
    <lineage>
        <taxon>Bacteria</taxon>
        <taxon>Pseudomonadati</taxon>
        <taxon>Bacteroidota</taxon>
        <taxon>Flavobacteriia</taxon>
        <taxon>Flavobacteriales</taxon>
        <taxon>Flavobacteriaceae</taxon>
        <taxon>Mariniflexile</taxon>
    </lineage>
</organism>
<dbReference type="SUPFAM" id="SSF48208">
    <property type="entry name" value="Six-hairpin glycosidases"/>
    <property type="match status" value="1"/>
</dbReference>
<dbReference type="InterPro" id="IPR024462">
    <property type="entry name" value="GH116_N"/>
</dbReference>
<accession>A0A4R1RLR1</accession>
<dbReference type="AlphaFoldDB" id="A0A4R1RLR1"/>
<sequence length="850" mass="95976">MKSLTKFYALVILICAFVHTGAQQKNTWPILKTYDQNHIDRIAMPVGGIGTGTISLSGYGALIDWEIMSRPAKGYNPIYTGVEVINRAPFFSIYLKEEGKEAQALILEGPVPTRFDEGYYGSKAPNHGLPRFEEATFQTAYPFGQVLLSDKNLPVEVTMGAFNPLIPGNTEDSSLPLAVVSYKVKNTTNKPINISLAGNIPNFIGFDGKEGKAYESTNIYKEENGLKGIHFTPNKEIETESAQWGTFSLLTNSDAEVSYRTAWEPGEWGNSTLEFWDDYTDDGLLEERTSKQKNNMGSLAVKTTLAPNEEKEIRFFITWSFPNRPAWGNNEYNVGNYYATQYKDSWEVAQKNVARIPELEKQTKTFVDAFINSDFPDVVKEAALFNLAHFRTQLAFKTKSGYYLGWEGIKDNEGSGDGSCTHVWNYEQTIPFLFGDVAQNMREVEFGFATNNEGLMSYRIHLPLETKATNFGLAAADGQMGSIMKYYREWQLSGDEAFLKKNWSHVKKAMEFCWIPNGWDANKDGVMEGSQHNTMDVEYYGPNPQMSFWYLGALRATEEMANYLGDKKFANTCSSLYENGSKWIDENLFNGEYYIQKIVPPMSIDNIATGLIRVKRRLVADDPQYQLGEGVLVDQLVGQVMAHILDLGYLANKENIKKTNEAILKYNYRENLVKHPNFMRSYAYKDESALLMAAYPGTRPKQPFPYFTEVMTGFEHTAAVSMLYEGQEKEGLKTIQDIRDRYDGKKRNPFDEAEFGHHYARSMMAWAGVLASSGFHYSGVEKSMAFTSNPGTYFWSNGYSWGTCEVKNKEAVLTVLFGELKLDSFSLEGVGTKKLKGKLIDSSKTLNIKL</sequence>
<name>A0A4R1RLR1_9FLAO</name>
<reference evidence="3 4" key="1">
    <citation type="submission" date="2019-03" db="EMBL/GenBank/DDBJ databases">
        <title>Genomic Encyclopedia of Type Strains, Phase IV (KMG-IV): sequencing the most valuable type-strain genomes for metagenomic binning, comparative biology and taxonomic classification.</title>
        <authorList>
            <person name="Goeker M."/>
        </authorList>
    </citation>
    <scope>NUCLEOTIDE SEQUENCE [LARGE SCALE GENOMIC DNA]</scope>
    <source>
        <strain evidence="3 4">DSM 18792</strain>
    </source>
</reference>
<dbReference type="Pfam" id="PF04685">
    <property type="entry name" value="DUF608"/>
    <property type="match status" value="1"/>
</dbReference>
<dbReference type="OrthoDB" id="1007311at2"/>
<comment type="caution">
    <text evidence="3">The sequence shown here is derived from an EMBL/GenBank/DDBJ whole genome shotgun (WGS) entry which is preliminary data.</text>
</comment>